<dbReference type="PROSITE" id="PS50206">
    <property type="entry name" value="RHODANESE_3"/>
    <property type="match status" value="4"/>
</dbReference>
<dbReference type="GO" id="GO:0004792">
    <property type="term" value="F:thiosulfate-cyanide sulfurtransferase activity"/>
    <property type="evidence" value="ECO:0007669"/>
    <property type="project" value="TreeGrafter"/>
</dbReference>
<dbReference type="PANTHER" id="PTHR44086">
    <property type="entry name" value="THIOSULFATE SULFURTRANSFERASE RDL2, MITOCHONDRIAL-RELATED"/>
    <property type="match status" value="1"/>
</dbReference>
<evidence type="ECO:0000313" key="3">
    <source>
        <dbReference type="Proteomes" id="UP000281128"/>
    </source>
</evidence>
<proteinExistence type="predicted"/>
<feature type="domain" description="Rhodanese" evidence="1">
    <location>
        <begin position="370"/>
        <end position="456"/>
    </location>
</feature>
<evidence type="ECO:0000259" key="1">
    <source>
        <dbReference type="PROSITE" id="PS50206"/>
    </source>
</evidence>
<feature type="domain" description="Rhodanese" evidence="1">
    <location>
        <begin position="140"/>
        <end position="230"/>
    </location>
</feature>
<feature type="domain" description="Rhodanese" evidence="1">
    <location>
        <begin position="17"/>
        <end position="107"/>
    </location>
</feature>
<dbReference type="AlphaFoldDB" id="A0A3A8AQB7"/>
<keyword evidence="2" id="KW-0808">Transferase</keyword>
<name>A0A3A8AQB7_9RHOB</name>
<gene>
    <name evidence="2" type="ORF">D6850_16650</name>
</gene>
<dbReference type="Proteomes" id="UP000281128">
    <property type="component" value="Unassembled WGS sequence"/>
</dbReference>
<protein>
    <submittedName>
        <fullName evidence="2">Sulfurtransferase</fullName>
    </submittedName>
</protein>
<keyword evidence="3" id="KW-1185">Reference proteome</keyword>
<dbReference type="SMART" id="SM00450">
    <property type="entry name" value="RHOD"/>
    <property type="match status" value="3"/>
</dbReference>
<evidence type="ECO:0000313" key="2">
    <source>
        <dbReference type="EMBL" id="RKF12597.1"/>
    </source>
</evidence>
<dbReference type="Gene3D" id="3.40.250.10">
    <property type="entry name" value="Rhodanese-like domain"/>
    <property type="match status" value="3"/>
</dbReference>
<dbReference type="InterPro" id="IPR001763">
    <property type="entry name" value="Rhodanese-like_dom"/>
</dbReference>
<dbReference type="Pfam" id="PF00581">
    <property type="entry name" value="Rhodanese"/>
    <property type="match status" value="3"/>
</dbReference>
<sequence length="513" mass="55352">MSIARIAVNDVRAALKDGREVALIDLREFGQYGEGHPFFSVNIPFSRLEADAPRLMPRRSVRCILFDDDDGIALRGAEILSGMGYGDLYIMEGGAPAWAAAGHTLFKGVNLPSKTFGEMVEHQLGTPSVSADELHAMQEAGREMLVLDGRSAAEFTKMSIPGALSCPNAELTYRVGQMVARGTPIVVNCAGRTRSIIGAETLRLAGWDGPVHALRNGTQGWRLAGYDLEHGQVAARLPEVPAAALKEARAQADRLIATYGVPMVTLAELDQWNADAHSIFRFDVRTAAEHHAGHAPGFTSAPGGQLVQATDEKLAVRGARIVLSCDTGLRAATTAIWLRGMGHDARVLRDAPIGQTTPAPCPTPADLSGLHAPGTLLDASRGMDYRAAHIKGAAWVNRAHLHLRRPVWSGPITIVGRDVALVNGVHAELTQQGHSNLRSIPSGPEEWRKEGLEIVASPDTPDEAECIDHLFFVHDRHDGNLDAARRYLEWETGLLAQLDPDERAVLRPPVARA</sequence>
<accession>A0A3A8AQB7</accession>
<feature type="domain" description="Rhodanese" evidence="1">
    <location>
        <begin position="283"/>
        <end position="351"/>
    </location>
</feature>
<dbReference type="OrthoDB" id="9802991at2"/>
<reference evidence="2 3" key="1">
    <citation type="submission" date="2018-09" db="EMBL/GenBank/DDBJ databases">
        <title>Roseovarius spongiae sp. nov., isolated from a marine sponge.</title>
        <authorList>
            <person name="Zhuang L."/>
            <person name="Luo L."/>
        </authorList>
    </citation>
    <scope>NUCLEOTIDE SEQUENCE [LARGE SCALE GENOMIC DNA]</scope>
    <source>
        <strain evidence="2 3">HN-E21</strain>
    </source>
</reference>
<dbReference type="SUPFAM" id="SSF52821">
    <property type="entry name" value="Rhodanese/Cell cycle control phosphatase"/>
    <property type="match status" value="4"/>
</dbReference>
<dbReference type="InterPro" id="IPR036873">
    <property type="entry name" value="Rhodanese-like_dom_sf"/>
</dbReference>
<dbReference type="EMBL" id="RAPE01000006">
    <property type="protein sequence ID" value="RKF12597.1"/>
    <property type="molecule type" value="Genomic_DNA"/>
</dbReference>
<dbReference type="PANTHER" id="PTHR44086:SF10">
    <property type="entry name" value="THIOSULFATE SULFURTRANSFERASE_RHODANESE-LIKE DOMAIN-CONTAINING PROTEIN 3"/>
    <property type="match status" value="1"/>
</dbReference>
<comment type="caution">
    <text evidence="2">The sequence shown here is derived from an EMBL/GenBank/DDBJ whole genome shotgun (WGS) entry which is preliminary data.</text>
</comment>
<organism evidence="2 3">
    <name type="scientific">Roseovarius spongiae</name>
    <dbReference type="NCBI Taxonomy" id="2320272"/>
    <lineage>
        <taxon>Bacteria</taxon>
        <taxon>Pseudomonadati</taxon>
        <taxon>Pseudomonadota</taxon>
        <taxon>Alphaproteobacteria</taxon>
        <taxon>Rhodobacterales</taxon>
        <taxon>Roseobacteraceae</taxon>
        <taxon>Roseovarius</taxon>
    </lineage>
</organism>